<name>A0ABS8HI41_9XANT</name>
<dbReference type="RefSeq" id="WP_167331367.1">
    <property type="nucleotide sequence ID" value="NZ_CAWLZN010000001.1"/>
</dbReference>
<sequence length="81" mass="9031">MDDAMVRLSGEYVLAAHDAEILVSRRGGITLWQHILPMTGFTSYAEENSYARSLMRQCRVAGDGTLLLPVAAETQLLHRQQ</sequence>
<proteinExistence type="predicted"/>
<evidence type="ECO:0000313" key="2">
    <source>
        <dbReference type="Proteomes" id="UP001199206"/>
    </source>
</evidence>
<protein>
    <submittedName>
        <fullName evidence="1">Uncharacterized protein</fullName>
    </submittedName>
</protein>
<gene>
    <name evidence="1" type="ORF">LL965_17600</name>
</gene>
<dbReference type="EMBL" id="JAJGQJ010000053">
    <property type="protein sequence ID" value="MCC4621797.1"/>
    <property type="molecule type" value="Genomic_DNA"/>
</dbReference>
<evidence type="ECO:0000313" key="1">
    <source>
        <dbReference type="EMBL" id="MCC4621797.1"/>
    </source>
</evidence>
<dbReference type="Proteomes" id="UP001199206">
    <property type="component" value="Unassembled WGS sequence"/>
</dbReference>
<keyword evidence="2" id="KW-1185">Reference proteome</keyword>
<accession>A0ABS8HI41</accession>
<comment type="caution">
    <text evidence="1">The sequence shown here is derived from an EMBL/GenBank/DDBJ whole genome shotgun (WGS) entry which is preliminary data.</text>
</comment>
<reference evidence="1 2" key="1">
    <citation type="submission" date="2021-10" db="EMBL/GenBank/DDBJ databases">
        <title>Genome sequencing of Xanthomonas strains from NCPPB.</title>
        <authorList>
            <person name="Hussein R."/>
            <person name="Harrison J."/>
            <person name="Studholme D.J."/>
            <person name="Vicente J."/>
            <person name="Grant M."/>
        </authorList>
    </citation>
    <scope>NUCLEOTIDE SEQUENCE [LARGE SCALE GENOMIC DNA]</scope>
    <source>
        <strain evidence="1 2">NCPPB 101</strain>
    </source>
</reference>
<organism evidence="1 2">
    <name type="scientific">Xanthomonas cassavae CFBP 4642</name>
    <dbReference type="NCBI Taxonomy" id="1219375"/>
    <lineage>
        <taxon>Bacteria</taxon>
        <taxon>Pseudomonadati</taxon>
        <taxon>Pseudomonadota</taxon>
        <taxon>Gammaproteobacteria</taxon>
        <taxon>Lysobacterales</taxon>
        <taxon>Lysobacteraceae</taxon>
        <taxon>Xanthomonas</taxon>
    </lineage>
</organism>